<feature type="region of interest" description="Disordered" evidence="1">
    <location>
        <begin position="118"/>
        <end position="172"/>
    </location>
</feature>
<sequence>MATQSVNQNRYAALNNEISENQSIRQLDNNEKIKYNEYLQELIRLKDYEIKEQDEDMREQQIRGIHTQQEYQTWKMAADESVRRINIKQGKQTVQNNDTPMQEAEHLKSITLQIRHTHHRNTEEIPSRTQTPGSDTSSTDEDQYTEAPESRSTTPTSGSTSAINPKSTITNIPNLMSSNIYKELQLDDIEVPDMTTEEEMEQDFDLLKQNIDPETGEQLTDEQVADKYDEYSRKYGIIHNETGQPWTEEEKEEYDQKQENIMDGIIDPLTEEQDDDETKSIISEEESVTDTASISSDNTEVITKFKELQDKWRDALDHGHNYDFIPKSSMGYKAYTKLTDIPEFVPSWYRREQREEIRINAQQYVRQQRQQKEKEKPTYPTNPRAHDYLKQIRRYIKFMLNRQAIRPTQARQIFMEAATECTRALQDKDGDTIMKDANIPLVDTSKKPIKIKKPTPVTTNTNIPIQPQKLKQKKQKKQTIVQIDNQEHPIIDHQDHGQDKGIGQRIVRGENNQIVAIEVHYADGHKTYENPTSSKRLDYKSKIIRMALYMVREGYWSNGTTNSFINAAEHLYIEGKNADQLQRMQIQMDIWI</sequence>
<keyword evidence="3" id="KW-1185">Reference proteome</keyword>
<protein>
    <submittedName>
        <fullName evidence="2">Uncharacterized protein</fullName>
    </submittedName>
</protein>
<proteinExistence type="predicted"/>
<accession>A0A2H3JKJ9</accession>
<feature type="compositionally biased region" description="Polar residues" evidence="1">
    <location>
        <begin position="162"/>
        <end position="172"/>
    </location>
</feature>
<dbReference type="Proteomes" id="UP000218811">
    <property type="component" value="Unassembled WGS sequence"/>
</dbReference>
<feature type="compositionally biased region" description="Low complexity" evidence="1">
    <location>
        <begin position="150"/>
        <end position="161"/>
    </location>
</feature>
<feature type="compositionally biased region" description="Polar residues" evidence="1">
    <location>
        <begin position="127"/>
        <end position="137"/>
    </location>
</feature>
<organism evidence="2 3">
    <name type="scientific">Wolfiporia cocos (strain MD-104)</name>
    <name type="common">Brown rot fungus</name>
    <dbReference type="NCBI Taxonomy" id="742152"/>
    <lineage>
        <taxon>Eukaryota</taxon>
        <taxon>Fungi</taxon>
        <taxon>Dikarya</taxon>
        <taxon>Basidiomycota</taxon>
        <taxon>Agaricomycotina</taxon>
        <taxon>Agaricomycetes</taxon>
        <taxon>Polyporales</taxon>
        <taxon>Phaeolaceae</taxon>
        <taxon>Wolfiporia</taxon>
    </lineage>
</organism>
<dbReference type="AlphaFoldDB" id="A0A2H3JKJ9"/>
<dbReference type="EMBL" id="KB468133">
    <property type="protein sequence ID" value="PCH42726.1"/>
    <property type="molecule type" value="Genomic_DNA"/>
</dbReference>
<evidence type="ECO:0000313" key="3">
    <source>
        <dbReference type="Proteomes" id="UP000218811"/>
    </source>
</evidence>
<evidence type="ECO:0000313" key="2">
    <source>
        <dbReference type="EMBL" id="PCH42726.1"/>
    </source>
</evidence>
<name>A0A2H3JKJ9_WOLCO</name>
<evidence type="ECO:0000256" key="1">
    <source>
        <dbReference type="SAM" id="MobiDB-lite"/>
    </source>
</evidence>
<gene>
    <name evidence="2" type="ORF">WOLCODRAFT_21597</name>
</gene>
<reference evidence="2 3" key="1">
    <citation type="journal article" date="2012" name="Science">
        <title>The Paleozoic origin of enzymatic lignin decomposition reconstructed from 31 fungal genomes.</title>
        <authorList>
            <person name="Floudas D."/>
            <person name="Binder M."/>
            <person name="Riley R."/>
            <person name="Barry K."/>
            <person name="Blanchette R.A."/>
            <person name="Henrissat B."/>
            <person name="Martinez A.T."/>
            <person name="Otillar R."/>
            <person name="Spatafora J.W."/>
            <person name="Yadav J.S."/>
            <person name="Aerts A."/>
            <person name="Benoit I."/>
            <person name="Boyd A."/>
            <person name="Carlson A."/>
            <person name="Copeland A."/>
            <person name="Coutinho P.M."/>
            <person name="de Vries R.P."/>
            <person name="Ferreira P."/>
            <person name="Findley K."/>
            <person name="Foster B."/>
            <person name="Gaskell J."/>
            <person name="Glotzer D."/>
            <person name="Gorecki P."/>
            <person name="Heitman J."/>
            <person name="Hesse C."/>
            <person name="Hori C."/>
            <person name="Igarashi K."/>
            <person name="Jurgens J.A."/>
            <person name="Kallen N."/>
            <person name="Kersten P."/>
            <person name="Kohler A."/>
            <person name="Kuees U."/>
            <person name="Kumar T.K.A."/>
            <person name="Kuo A."/>
            <person name="LaButti K."/>
            <person name="Larrondo L.F."/>
            <person name="Lindquist E."/>
            <person name="Ling A."/>
            <person name="Lombard V."/>
            <person name="Lucas S."/>
            <person name="Lundell T."/>
            <person name="Martin R."/>
            <person name="McLaughlin D.J."/>
            <person name="Morgenstern I."/>
            <person name="Morin E."/>
            <person name="Murat C."/>
            <person name="Nagy L.G."/>
            <person name="Nolan M."/>
            <person name="Ohm R.A."/>
            <person name="Patyshakuliyeva A."/>
            <person name="Rokas A."/>
            <person name="Ruiz-Duenas F.J."/>
            <person name="Sabat G."/>
            <person name="Salamov A."/>
            <person name="Samejima M."/>
            <person name="Schmutz J."/>
            <person name="Slot J.C."/>
            <person name="St John F."/>
            <person name="Stenlid J."/>
            <person name="Sun H."/>
            <person name="Sun S."/>
            <person name="Syed K."/>
            <person name="Tsang A."/>
            <person name="Wiebenga A."/>
            <person name="Young D."/>
            <person name="Pisabarro A."/>
            <person name="Eastwood D.C."/>
            <person name="Martin F."/>
            <person name="Cullen D."/>
            <person name="Grigoriev I.V."/>
            <person name="Hibbett D.S."/>
        </authorList>
    </citation>
    <scope>NUCLEOTIDE SEQUENCE [LARGE SCALE GENOMIC DNA]</scope>
    <source>
        <strain evidence="2 3">MD-104</strain>
    </source>
</reference>